<evidence type="ECO:0000256" key="2">
    <source>
        <dbReference type="ARBA" id="ARBA00023136"/>
    </source>
</evidence>
<feature type="region of interest" description="Disordered" evidence="4">
    <location>
        <begin position="180"/>
        <end position="208"/>
    </location>
</feature>
<dbReference type="InterPro" id="IPR008969">
    <property type="entry name" value="CarboxyPept-like_regulatory"/>
</dbReference>
<reference evidence="6 7" key="1">
    <citation type="submission" date="2020-08" db="EMBL/GenBank/DDBJ databases">
        <title>Genomic Encyclopedia of Type Strains, Phase IV (KMG-V): Genome sequencing to study the core and pangenomes of soil and plant-associated prokaryotes.</title>
        <authorList>
            <person name="Whitman W."/>
        </authorList>
    </citation>
    <scope>NUCLEOTIDE SEQUENCE [LARGE SCALE GENOMIC DNA]</scope>
    <source>
        <strain evidence="6 7">M8US30</strain>
    </source>
</reference>
<feature type="domain" description="TonB-dependent transporter Oar-like beta-barrel" evidence="5">
    <location>
        <begin position="281"/>
        <end position="1158"/>
    </location>
</feature>
<keyword evidence="2" id="KW-0472">Membrane</keyword>
<dbReference type="Pfam" id="PF25183">
    <property type="entry name" value="OMP_b-brl_4"/>
    <property type="match status" value="1"/>
</dbReference>
<feature type="compositionally biased region" description="Polar residues" evidence="4">
    <location>
        <begin position="183"/>
        <end position="196"/>
    </location>
</feature>
<dbReference type="Gene3D" id="2.40.170.20">
    <property type="entry name" value="TonB-dependent receptor, beta-barrel domain"/>
    <property type="match status" value="1"/>
</dbReference>
<evidence type="ECO:0000259" key="5">
    <source>
        <dbReference type="Pfam" id="PF25183"/>
    </source>
</evidence>
<evidence type="ECO:0000313" key="6">
    <source>
        <dbReference type="EMBL" id="MBB5344309.1"/>
    </source>
</evidence>
<keyword evidence="3" id="KW-0998">Cell outer membrane</keyword>
<dbReference type="GO" id="GO:0009279">
    <property type="term" value="C:cell outer membrane"/>
    <property type="evidence" value="ECO:0007669"/>
    <property type="project" value="UniProtKB-SubCell"/>
</dbReference>
<dbReference type="Proteomes" id="UP000569092">
    <property type="component" value="Unassembled WGS sequence"/>
</dbReference>
<sequence>MQHFRSSSITPLTRLRHSLLGPTLLVILFSLYAVTAHAQFRASIQGTVSDTEGAVIPGATLTLTDTDTNHPVTAISNDSGVYNFSALAPDHFTLTATAKGFKQQVIQDLHIVPEQANAVNVTLSLGEATTSVTVSGDALPALDTETASISGTVDGNQIQHLPSTGRDVFQLVQLAPGVFGDGAQSSNPGNANQLPGTQGPGGANRANGIFQTENGPQANANGGQYETNGIQIDGISTVSAVWGGTSVITPSEDSVGNVKVLSNGYDAENGRFSGAQIQVTSKTGSNQYHGSAFFRASRPGLNAYQRYNGAGTFQPGTPADRGLLRDSERANQIGGSVGGPILHDKLFAFFSYETQRDNSQTPGTGWYETAAFQALAPANSIAKTYLSFPGSLVSSSSLINQTCANAGLTEGVNCVTIPGQGLNIGSPLNQPLGTQDLTWQSTTNPGVGGGLSNVPDIAFFNTVNPTTRTASQYNGRLDANITKKDHAAFAVYWVPLVTTNYNSSVRAYNLFNRKQNNEAYSVIWNHIFSPTFLNEARANDAGYRYNEITSNPQAPFGLPLSIVDNLGSISLGTFGAGGPGDYNQHTFTYKDIATKIAGNHTVKFGGEVTRLYYLNNNTGAARPLYNFYNIWDFLNDAPHGEAGNFNPATGTPSTNRQDTREDLYGFFIQDDWKARPNLTLSAGLRYSYFGPFSSKENNLGVVVLGSGPSAFTDLAVRDGGNLTKAQKGNFGPQFGFAFSPDMFHGKAVVRGGYGLNYNQSEISITANSGNNPPGILGVAYASGSPAAIDPRIVYNIASDPKSLFGYPPNPNATGGFNSVNLPLAGGAFLYAYQPTQPTIYTQHFSLDTQIDLGHQFVATVGYQGSTTKHLIVQSFLYINAFAEGQTQNPLVQNIDEYANTGNSNNNSLLLGFKHQMSHQFMFDAEFNYAKTMDTGSGPFFQNQYPYLPYLAYGRSDFNYGKAFKLYGLWQPKFFHGNSLLSKVVDGWSVSGIFNLHTGFPFTPTYNVPGGNLYYAASGYNTLRPASYNGGAKSSSSNDAFENGKPNLNFPAAGPTQPYFTAPVAPTAGSSGFASGLPQLPGIARNSFNGPGYKDVDATLTKSFGLPKAKIIGEDGAIEIRADAFNLFNNINLTPGSLNTNILVPNFGQANNALSGRIVNLQARFSF</sequence>
<evidence type="ECO:0000313" key="7">
    <source>
        <dbReference type="Proteomes" id="UP000569092"/>
    </source>
</evidence>
<dbReference type="Pfam" id="PF13620">
    <property type="entry name" value="CarboxypepD_reg"/>
    <property type="match status" value="1"/>
</dbReference>
<dbReference type="InterPro" id="IPR036942">
    <property type="entry name" value="Beta-barrel_TonB_sf"/>
</dbReference>
<accession>A0A7W8JAH0</accession>
<comment type="caution">
    <text evidence="6">The sequence shown here is derived from an EMBL/GenBank/DDBJ whole genome shotgun (WGS) entry which is preliminary data.</text>
</comment>
<protein>
    <recommendedName>
        <fullName evidence="5">TonB-dependent transporter Oar-like beta-barrel domain-containing protein</fullName>
    </recommendedName>
</protein>
<evidence type="ECO:0000256" key="3">
    <source>
        <dbReference type="ARBA" id="ARBA00023237"/>
    </source>
</evidence>
<dbReference type="InterPro" id="IPR057601">
    <property type="entry name" value="Oar-like_b-barrel"/>
</dbReference>
<dbReference type="EMBL" id="JACHDZ010000003">
    <property type="protein sequence ID" value="MBB5344309.1"/>
    <property type="molecule type" value="Genomic_DNA"/>
</dbReference>
<name>A0A7W8JAH0_9BACT</name>
<evidence type="ECO:0000256" key="4">
    <source>
        <dbReference type="SAM" id="MobiDB-lite"/>
    </source>
</evidence>
<dbReference type="AlphaFoldDB" id="A0A7W8JAH0"/>
<gene>
    <name evidence="6" type="ORF">HDF10_002288</name>
</gene>
<dbReference type="SUPFAM" id="SSF56935">
    <property type="entry name" value="Porins"/>
    <property type="match status" value="1"/>
</dbReference>
<organism evidence="6 7">
    <name type="scientific">Tunturiibacter lichenicola</name>
    <dbReference type="NCBI Taxonomy" id="2051959"/>
    <lineage>
        <taxon>Bacteria</taxon>
        <taxon>Pseudomonadati</taxon>
        <taxon>Acidobacteriota</taxon>
        <taxon>Terriglobia</taxon>
        <taxon>Terriglobales</taxon>
        <taxon>Acidobacteriaceae</taxon>
        <taxon>Tunturiibacter</taxon>
    </lineage>
</organism>
<proteinExistence type="predicted"/>
<evidence type="ECO:0000256" key="1">
    <source>
        <dbReference type="ARBA" id="ARBA00004442"/>
    </source>
</evidence>
<dbReference type="Gene3D" id="2.60.40.1120">
    <property type="entry name" value="Carboxypeptidase-like, regulatory domain"/>
    <property type="match status" value="1"/>
</dbReference>
<comment type="subcellular location">
    <subcellularLocation>
        <location evidence="1">Cell outer membrane</location>
    </subcellularLocation>
</comment>
<dbReference type="SUPFAM" id="SSF49464">
    <property type="entry name" value="Carboxypeptidase regulatory domain-like"/>
    <property type="match status" value="1"/>
</dbReference>